<sequence>MLTHHQFLLRTTKMMKLIMKGMEFISGWSTCIDEMQSYQKMCDELDKYLEEIIQRNENDMNQSLDQLAKFSSSGGRFNFMKSYLFKHFKPSIYHSKGRSCYDFLLKIIAPVFDTMIQIENIFIEIRVNLDSYQHDVTASEDKIREYHDEWNTIHINDYQNWLYKLDIMRDFSEGKIATITEPQPQLPITKIVEEKKLISNENIHVSRNNDLCT</sequence>
<name>A0A397S1E4_9GLOM</name>
<proteinExistence type="predicted"/>
<protein>
    <submittedName>
        <fullName evidence="1">Uncharacterized protein</fullName>
    </submittedName>
</protein>
<comment type="caution">
    <text evidence="1">The sequence shown here is derived from an EMBL/GenBank/DDBJ whole genome shotgun (WGS) entry which is preliminary data.</text>
</comment>
<keyword evidence="2" id="KW-1185">Reference proteome</keyword>
<evidence type="ECO:0000313" key="2">
    <source>
        <dbReference type="Proteomes" id="UP000265703"/>
    </source>
</evidence>
<accession>A0A397S1E4</accession>
<evidence type="ECO:0000313" key="1">
    <source>
        <dbReference type="EMBL" id="RIA79768.1"/>
    </source>
</evidence>
<reference evidence="1 2" key="1">
    <citation type="submission" date="2018-06" db="EMBL/GenBank/DDBJ databases">
        <title>Comparative genomics reveals the genomic features of Rhizophagus irregularis, R. cerebriforme, R. diaphanum and Gigaspora rosea, and their symbiotic lifestyle signature.</title>
        <authorList>
            <person name="Morin E."/>
            <person name="San Clemente H."/>
            <person name="Chen E.C.H."/>
            <person name="De La Providencia I."/>
            <person name="Hainaut M."/>
            <person name="Kuo A."/>
            <person name="Kohler A."/>
            <person name="Murat C."/>
            <person name="Tang N."/>
            <person name="Roy S."/>
            <person name="Loubradou J."/>
            <person name="Henrissat B."/>
            <person name="Grigoriev I.V."/>
            <person name="Corradi N."/>
            <person name="Roux C."/>
            <person name="Martin F.M."/>
        </authorList>
    </citation>
    <scope>NUCLEOTIDE SEQUENCE [LARGE SCALE GENOMIC DNA]</scope>
    <source>
        <strain evidence="1 2">DAOM 227022</strain>
    </source>
</reference>
<dbReference type="Proteomes" id="UP000265703">
    <property type="component" value="Unassembled WGS sequence"/>
</dbReference>
<dbReference type="AlphaFoldDB" id="A0A397S1E4"/>
<gene>
    <name evidence="1" type="ORF">C1645_844658</name>
</gene>
<organism evidence="1 2">
    <name type="scientific">Glomus cerebriforme</name>
    <dbReference type="NCBI Taxonomy" id="658196"/>
    <lineage>
        <taxon>Eukaryota</taxon>
        <taxon>Fungi</taxon>
        <taxon>Fungi incertae sedis</taxon>
        <taxon>Mucoromycota</taxon>
        <taxon>Glomeromycotina</taxon>
        <taxon>Glomeromycetes</taxon>
        <taxon>Glomerales</taxon>
        <taxon>Glomeraceae</taxon>
        <taxon>Glomus</taxon>
    </lineage>
</organism>
<dbReference type="OrthoDB" id="2490765at2759"/>
<dbReference type="EMBL" id="QKYT01001154">
    <property type="protein sequence ID" value="RIA79768.1"/>
    <property type="molecule type" value="Genomic_DNA"/>
</dbReference>